<gene>
    <name evidence="1" type="ORF">KL86DES1_10019</name>
</gene>
<protein>
    <submittedName>
        <fullName evidence="1">Uncharacterized protein</fullName>
    </submittedName>
</protein>
<sequence>MDSQKPNIYSVFDAPVRLKEKERVVLTPEDIERQLDAGAFVMTREDAIAAGFLSPHEEPDTVIVDVREGV</sequence>
<name>A0A212KXB1_9BACT</name>
<dbReference type="RefSeq" id="WP_179981455.1">
    <property type="nucleotide sequence ID" value="NZ_LT608333.1"/>
</dbReference>
<organism evidence="1">
    <name type="scientific">uncultured Desulfovibrio sp</name>
    <dbReference type="NCBI Taxonomy" id="167968"/>
    <lineage>
        <taxon>Bacteria</taxon>
        <taxon>Pseudomonadati</taxon>
        <taxon>Thermodesulfobacteriota</taxon>
        <taxon>Desulfovibrionia</taxon>
        <taxon>Desulfovibrionales</taxon>
        <taxon>Desulfovibrionaceae</taxon>
        <taxon>Desulfovibrio</taxon>
        <taxon>environmental samples</taxon>
    </lineage>
</organism>
<evidence type="ECO:0000313" key="1">
    <source>
        <dbReference type="EMBL" id="SCM69896.1"/>
    </source>
</evidence>
<reference evidence="1" key="1">
    <citation type="submission" date="2016-08" db="EMBL/GenBank/DDBJ databases">
        <authorList>
            <person name="Seilhamer J.J."/>
        </authorList>
    </citation>
    <scope>NUCLEOTIDE SEQUENCE</scope>
    <source>
        <strain evidence="1">86-1</strain>
    </source>
</reference>
<dbReference type="AlphaFoldDB" id="A0A212KXB1"/>
<dbReference type="EMBL" id="FMJC01000001">
    <property type="protein sequence ID" value="SCM69896.1"/>
    <property type="molecule type" value="Genomic_DNA"/>
</dbReference>
<proteinExistence type="predicted"/>
<accession>A0A212KXB1</accession>